<organism evidence="4 5">
    <name type="scientific">Leucobacter viscericola</name>
    <dbReference type="NCBI Taxonomy" id="2714935"/>
    <lineage>
        <taxon>Bacteria</taxon>
        <taxon>Bacillati</taxon>
        <taxon>Actinomycetota</taxon>
        <taxon>Actinomycetes</taxon>
        <taxon>Micrococcales</taxon>
        <taxon>Microbacteriaceae</taxon>
        <taxon>Leucobacter</taxon>
    </lineage>
</organism>
<keyword evidence="1 4" id="KW-0489">Methyltransferase</keyword>
<keyword evidence="2 4" id="KW-0808">Transferase</keyword>
<evidence type="ECO:0000256" key="2">
    <source>
        <dbReference type="ARBA" id="ARBA00022679"/>
    </source>
</evidence>
<dbReference type="InterPro" id="IPR029063">
    <property type="entry name" value="SAM-dependent_MTases_sf"/>
</dbReference>
<dbReference type="KEGG" id="lvi:G7068_06305"/>
<reference evidence="4 5" key="1">
    <citation type="submission" date="2020-03" db="EMBL/GenBank/DDBJ databases">
        <title>Leucobacter sp. nov., isolated from beetles.</title>
        <authorList>
            <person name="Hyun D.-W."/>
            <person name="Bae J.-W."/>
        </authorList>
    </citation>
    <scope>NUCLEOTIDE SEQUENCE [LARGE SCALE GENOMIC DNA]</scope>
    <source>
        <strain evidence="4 5">HDW9C</strain>
    </source>
</reference>
<evidence type="ECO:0000313" key="4">
    <source>
        <dbReference type="EMBL" id="QIK62853.1"/>
    </source>
</evidence>
<accession>A0A6G7XE81</accession>
<dbReference type="AlphaFoldDB" id="A0A6G7XE81"/>
<keyword evidence="5" id="KW-1185">Reference proteome</keyword>
<dbReference type="EMBL" id="CP049863">
    <property type="protein sequence ID" value="QIK62853.1"/>
    <property type="molecule type" value="Genomic_DNA"/>
</dbReference>
<evidence type="ECO:0000256" key="1">
    <source>
        <dbReference type="ARBA" id="ARBA00022603"/>
    </source>
</evidence>
<dbReference type="Proteomes" id="UP000502677">
    <property type="component" value="Chromosome"/>
</dbReference>
<dbReference type="NCBIfam" id="NF004851">
    <property type="entry name" value="PRK06202.1"/>
    <property type="match status" value="1"/>
</dbReference>
<dbReference type="PANTHER" id="PTHR43464">
    <property type="entry name" value="METHYLTRANSFERASE"/>
    <property type="match status" value="1"/>
</dbReference>
<gene>
    <name evidence="4" type="ORF">G7068_06305</name>
</gene>
<dbReference type="CDD" id="cd02440">
    <property type="entry name" value="AdoMet_MTases"/>
    <property type="match status" value="1"/>
</dbReference>
<dbReference type="Gene3D" id="3.40.50.150">
    <property type="entry name" value="Vaccinia Virus protein VP39"/>
    <property type="match status" value="1"/>
</dbReference>
<proteinExistence type="predicted"/>
<dbReference type="PANTHER" id="PTHR43464:SF19">
    <property type="entry name" value="UBIQUINONE BIOSYNTHESIS O-METHYLTRANSFERASE, MITOCHONDRIAL"/>
    <property type="match status" value="1"/>
</dbReference>
<dbReference type="RefSeq" id="WP_166290331.1">
    <property type="nucleotide sequence ID" value="NZ_CP049863.1"/>
</dbReference>
<name>A0A6G7XE81_9MICO</name>
<evidence type="ECO:0000313" key="5">
    <source>
        <dbReference type="Proteomes" id="UP000502677"/>
    </source>
</evidence>
<dbReference type="GO" id="GO:0008168">
    <property type="term" value="F:methyltransferase activity"/>
    <property type="evidence" value="ECO:0007669"/>
    <property type="project" value="UniProtKB-KW"/>
</dbReference>
<sequence>MTLAVRDPDLRELMDDPECDKDRLRRTLQRFGVVNRAVSCWDGVYRSQLRPFFAGLDRPARVLDIGCGGGDVLRRLVRLARQDGFVVEGVGIDPDLHAIAVAKAARPEPGVTYRREFSRTLVERGEDYDLVISNHLLHHLDTVELAGLLSDSEKLATGLSLHSDIARGRIAYGAFSMLAAPVAPGTFVWVDGLRSIRRSYTAGELTSLLPPGWSVEQPGRFRLLAVRRPVVSGSATRQ</sequence>
<dbReference type="GO" id="GO:0032259">
    <property type="term" value="P:methylation"/>
    <property type="evidence" value="ECO:0007669"/>
    <property type="project" value="UniProtKB-KW"/>
</dbReference>
<dbReference type="SUPFAM" id="SSF53335">
    <property type="entry name" value="S-adenosyl-L-methionine-dependent methyltransferases"/>
    <property type="match status" value="1"/>
</dbReference>
<evidence type="ECO:0000256" key="3">
    <source>
        <dbReference type="ARBA" id="ARBA00022691"/>
    </source>
</evidence>
<keyword evidence="3" id="KW-0949">S-adenosyl-L-methionine</keyword>
<protein>
    <submittedName>
        <fullName evidence="4">Methyltransferase domain-containing protein</fullName>
    </submittedName>
</protein>
<dbReference type="Pfam" id="PF13489">
    <property type="entry name" value="Methyltransf_23"/>
    <property type="match status" value="1"/>
</dbReference>